<evidence type="ECO:0000259" key="4">
    <source>
        <dbReference type="PROSITE" id="PS50405"/>
    </source>
</evidence>
<feature type="domain" description="GST C-terminal" evidence="4">
    <location>
        <begin position="193"/>
        <end position="317"/>
    </location>
</feature>
<keyword evidence="5" id="KW-0808">Transferase</keyword>
<comment type="caution">
    <text evidence="5">The sequence shown here is derived from an EMBL/GenBank/DDBJ whole genome shotgun (WGS) entry which is preliminary data.</text>
</comment>
<feature type="active site" description="Proton donor/acceptor" evidence="1">
    <location>
        <position position="216"/>
    </location>
</feature>
<dbReference type="PIRSF" id="PIRSF015753">
    <property type="entry name" value="GST"/>
    <property type="match status" value="1"/>
</dbReference>
<proteinExistence type="predicted"/>
<accession>A0A1Z5JD64</accession>
<dbReference type="EMBL" id="BDSP01000045">
    <property type="protein sequence ID" value="GAX11886.1"/>
    <property type="molecule type" value="Genomic_DNA"/>
</dbReference>
<dbReference type="CDD" id="cd03190">
    <property type="entry name" value="GST_C_Omega_like"/>
    <property type="match status" value="1"/>
</dbReference>
<dbReference type="PANTHER" id="PTHR32419">
    <property type="entry name" value="GLUTATHIONYL-HYDROQUINONE REDUCTASE"/>
    <property type="match status" value="1"/>
</dbReference>
<dbReference type="InterPro" id="IPR047047">
    <property type="entry name" value="GST_Omega-like_C"/>
</dbReference>
<dbReference type="InterPro" id="IPR016639">
    <property type="entry name" value="GST_Omega/GSH"/>
</dbReference>
<dbReference type="SFLD" id="SFLDG01206">
    <property type="entry name" value="Xi.1"/>
    <property type="match status" value="1"/>
</dbReference>
<feature type="binding site" evidence="2">
    <location>
        <position position="99"/>
    </location>
    <ligand>
        <name>glutathione</name>
        <dbReference type="ChEBI" id="CHEBI:57925"/>
    </ligand>
</feature>
<evidence type="ECO:0000256" key="3">
    <source>
        <dbReference type="PIRSR" id="PIRSR015753-3"/>
    </source>
</evidence>
<dbReference type="SFLD" id="SFLDG01148">
    <property type="entry name" value="Xi_(cytGST)"/>
    <property type="match status" value="1"/>
</dbReference>
<feature type="site" description="Lowers pKa of active site Cys" evidence="3">
    <location>
        <position position="274"/>
    </location>
</feature>
<feature type="binding site" evidence="2">
    <location>
        <begin position="150"/>
        <end position="153"/>
    </location>
    <ligand>
        <name>glutathione</name>
        <dbReference type="ChEBI" id="CHEBI:57925"/>
    </ligand>
</feature>
<feature type="binding site" evidence="2">
    <location>
        <begin position="168"/>
        <end position="169"/>
    </location>
    <ligand>
        <name>glutathione</name>
        <dbReference type="ChEBI" id="CHEBI:57925"/>
    </ligand>
</feature>
<dbReference type="SUPFAM" id="SSF47616">
    <property type="entry name" value="GST C-terminal domain-like"/>
    <property type="match status" value="1"/>
</dbReference>
<sequence>MTITAAKPFTVRTALDEHGVKGEFVRKDASWRNWVSRAPGAKFAPEKGRYHLYVAHACPWAHRTVLVRALKGLEDVISITIVHPTWQRTRPEEDEHAGWVFGDPNGEPLRNKDGNGGPFPPAYPDNEPDPFCGAKNIRGIYEKAGDTDGKYSVPILWDKKLNTIVSNESSEIIRMLNSEFNEFAKYKDLDLYPEHLRDAIDTVNDWVYPTINNGVYRCGFAKTQSAYDTAIHELTESFDRIDQILQNQRYIAGDEFTEADVRLFVTLLRFDEVYVVYFKTNTRMVTYTPSILNYLREIYQMPGVKATVNMEQIKAHYYTSHPQLNIYSVVPRGNDFTKLLEQPHDRDLISKKRKLQE</sequence>
<reference evidence="5 6" key="1">
    <citation type="journal article" date="2015" name="Plant Cell">
        <title>Oil accumulation by the oleaginous diatom Fistulifera solaris as revealed by the genome and transcriptome.</title>
        <authorList>
            <person name="Tanaka T."/>
            <person name="Maeda Y."/>
            <person name="Veluchamy A."/>
            <person name="Tanaka M."/>
            <person name="Abida H."/>
            <person name="Marechal E."/>
            <person name="Bowler C."/>
            <person name="Muto M."/>
            <person name="Sunaga Y."/>
            <person name="Tanaka M."/>
            <person name="Yoshino T."/>
            <person name="Taniguchi T."/>
            <person name="Fukuda Y."/>
            <person name="Nemoto M."/>
            <person name="Matsumoto M."/>
            <person name="Wong P.S."/>
            <person name="Aburatani S."/>
            <person name="Fujibuchi W."/>
        </authorList>
    </citation>
    <scope>NUCLEOTIDE SEQUENCE [LARGE SCALE GENOMIC DNA]</scope>
    <source>
        <strain evidence="5 6">JPCC DA0580</strain>
    </source>
</reference>
<dbReference type="InterPro" id="IPR036282">
    <property type="entry name" value="Glutathione-S-Trfase_C_sf"/>
</dbReference>
<dbReference type="InterPro" id="IPR036249">
    <property type="entry name" value="Thioredoxin-like_sf"/>
</dbReference>
<organism evidence="5 6">
    <name type="scientific">Fistulifera solaris</name>
    <name type="common">Oleaginous diatom</name>
    <dbReference type="NCBI Taxonomy" id="1519565"/>
    <lineage>
        <taxon>Eukaryota</taxon>
        <taxon>Sar</taxon>
        <taxon>Stramenopiles</taxon>
        <taxon>Ochrophyta</taxon>
        <taxon>Bacillariophyta</taxon>
        <taxon>Bacillariophyceae</taxon>
        <taxon>Bacillariophycidae</taxon>
        <taxon>Naviculales</taxon>
        <taxon>Naviculaceae</taxon>
        <taxon>Fistulifera</taxon>
    </lineage>
</organism>
<evidence type="ECO:0000313" key="6">
    <source>
        <dbReference type="Proteomes" id="UP000198406"/>
    </source>
</evidence>
<dbReference type="AlphaFoldDB" id="A0A1Z5JD64"/>
<dbReference type="PROSITE" id="PS50405">
    <property type="entry name" value="GST_CTER"/>
    <property type="match status" value="1"/>
</dbReference>
<evidence type="ECO:0000313" key="5">
    <source>
        <dbReference type="EMBL" id="GAX11886.1"/>
    </source>
</evidence>
<gene>
    <name evidence="5" type="ORF">FisN_20Lh053</name>
</gene>
<dbReference type="InParanoid" id="A0A1Z5JD64"/>
<dbReference type="GO" id="GO:0004364">
    <property type="term" value="F:glutathione transferase activity"/>
    <property type="evidence" value="ECO:0007669"/>
    <property type="project" value="InterPro"/>
</dbReference>
<keyword evidence="6" id="KW-1185">Reference proteome</keyword>
<evidence type="ECO:0000256" key="1">
    <source>
        <dbReference type="PIRSR" id="PIRSR015753-1"/>
    </source>
</evidence>
<dbReference type="Proteomes" id="UP000198406">
    <property type="component" value="Unassembled WGS sequence"/>
</dbReference>
<evidence type="ECO:0000256" key="2">
    <source>
        <dbReference type="PIRSR" id="PIRSR015753-2"/>
    </source>
</evidence>
<dbReference type="Pfam" id="PF13410">
    <property type="entry name" value="GST_C_2"/>
    <property type="match status" value="1"/>
</dbReference>
<name>A0A1Z5JD64_FISSO</name>
<dbReference type="OrthoDB" id="2309723at2759"/>
<dbReference type="InterPro" id="IPR040079">
    <property type="entry name" value="Glutathione_S-Trfase"/>
</dbReference>
<protein>
    <submittedName>
        <fullName evidence="5">Putative glutathione S-transferase</fullName>
    </submittedName>
</protein>
<dbReference type="SUPFAM" id="SSF52833">
    <property type="entry name" value="Thioredoxin-like"/>
    <property type="match status" value="1"/>
</dbReference>
<dbReference type="GO" id="GO:0005737">
    <property type="term" value="C:cytoplasm"/>
    <property type="evidence" value="ECO:0007669"/>
    <property type="project" value="TreeGrafter"/>
</dbReference>
<dbReference type="SFLD" id="SFLDS00019">
    <property type="entry name" value="Glutathione_Transferase_(cytos"/>
    <property type="match status" value="1"/>
</dbReference>
<dbReference type="InterPro" id="IPR004045">
    <property type="entry name" value="Glutathione_S-Trfase_N"/>
</dbReference>
<dbReference type="Gene3D" id="3.40.30.10">
    <property type="entry name" value="Glutaredoxin"/>
    <property type="match status" value="1"/>
</dbReference>
<dbReference type="InterPro" id="IPR010987">
    <property type="entry name" value="Glutathione-S-Trfase_C-like"/>
</dbReference>
<dbReference type="Pfam" id="PF13409">
    <property type="entry name" value="GST_N_2"/>
    <property type="match status" value="1"/>
</dbReference>
<feature type="site" description="Lowers pKa of active site Cys" evidence="3">
    <location>
        <position position="317"/>
    </location>
</feature>
<feature type="active site" description="Nucleophile" evidence="1">
    <location>
        <position position="58"/>
    </location>
</feature>
<dbReference type="Gene3D" id="1.20.1050.10">
    <property type="match status" value="1"/>
</dbReference>
<dbReference type="PANTHER" id="PTHR32419:SF6">
    <property type="entry name" value="GLUTATHIONE S-TRANSFERASE OMEGA-LIKE 1-RELATED"/>
    <property type="match status" value="1"/>
</dbReference>